<feature type="transmembrane region" description="Helical" evidence="1">
    <location>
        <begin position="260"/>
        <end position="284"/>
    </location>
</feature>
<evidence type="ECO:0000313" key="2">
    <source>
        <dbReference type="EMBL" id="PNS98763.1"/>
    </source>
</evidence>
<feature type="transmembrane region" description="Helical" evidence="1">
    <location>
        <begin position="350"/>
        <end position="374"/>
    </location>
</feature>
<sequence length="375" mass="39907">MSLASQALFVLDPRTLKQYSNLLGLDEEEFDRSRVVRVSHPKKCVLVAACSDDDHLDDASSTLEDTFGGGSSKTPALAIAPATTCINGISCSPVVEACFGCVGLVALGCVAVSRCMSLLDMLLVAAIDPISLLEVFVVFGFLLWPVAFGFMPVWDSYPLLVPLIMGVQVAAAIRLLLHPIAGVDFGTLVLFHLLLHLLVEWGSRGGLSSLMFTSQQRVLDGATPSRDLVNAVELVGLLELFMDAWLLVKQPCCLMYGMASSGVPVIDAGMVLWFILYELCLLWMAPSLRVASDCCCVAASRSIVSLACVLVTSWISLAARWPAGLLVGLTVSSCYLGSVVYIVLDVAVLGIAALVPFVHVSAGLLVGSLMLLILI</sequence>
<keyword evidence="1" id="KW-1133">Transmembrane helix</keyword>
<dbReference type="InParanoid" id="A0A2K1XDC2"/>
<proteinExistence type="predicted"/>
<feature type="transmembrane region" description="Helical" evidence="1">
    <location>
        <begin position="180"/>
        <end position="199"/>
    </location>
</feature>
<name>A0A2K1XDC2_POPTR</name>
<keyword evidence="1" id="KW-0472">Membrane</keyword>
<dbReference type="AlphaFoldDB" id="A0A2K1XDC2"/>
<gene>
    <name evidence="2" type="ORF">POPTR_016G094900</name>
</gene>
<organism evidence="2 3">
    <name type="scientific">Populus trichocarpa</name>
    <name type="common">Western balsam poplar</name>
    <name type="synonym">Populus balsamifera subsp. trichocarpa</name>
    <dbReference type="NCBI Taxonomy" id="3694"/>
    <lineage>
        <taxon>Eukaryota</taxon>
        <taxon>Viridiplantae</taxon>
        <taxon>Streptophyta</taxon>
        <taxon>Embryophyta</taxon>
        <taxon>Tracheophyta</taxon>
        <taxon>Spermatophyta</taxon>
        <taxon>Magnoliopsida</taxon>
        <taxon>eudicotyledons</taxon>
        <taxon>Gunneridae</taxon>
        <taxon>Pentapetalae</taxon>
        <taxon>rosids</taxon>
        <taxon>fabids</taxon>
        <taxon>Malpighiales</taxon>
        <taxon>Salicaceae</taxon>
        <taxon>Saliceae</taxon>
        <taxon>Populus</taxon>
    </lineage>
</organism>
<feature type="transmembrane region" description="Helical" evidence="1">
    <location>
        <begin position="122"/>
        <end position="144"/>
    </location>
</feature>
<dbReference type="EMBL" id="CM009305">
    <property type="protein sequence ID" value="PNS98763.1"/>
    <property type="molecule type" value="Genomic_DNA"/>
</dbReference>
<evidence type="ECO:0000256" key="1">
    <source>
        <dbReference type="SAM" id="Phobius"/>
    </source>
</evidence>
<keyword evidence="1" id="KW-0812">Transmembrane</keyword>
<keyword evidence="3" id="KW-1185">Reference proteome</keyword>
<feature type="transmembrane region" description="Helical" evidence="1">
    <location>
        <begin position="156"/>
        <end position="173"/>
    </location>
</feature>
<dbReference type="Proteomes" id="UP000006729">
    <property type="component" value="Chromosome 16"/>
</dbReference>
<accession>A0A2K1XDC2</accession>
<feature type="transmembrane region" description="Helical" evidence="1">
    <location>
        <begin position="323"/>
        <end position="344"/>
    </location>
</feature>
<protein>
    <recommendedName>
        <fullName evidence="4">Transmembrane protein</fullName>
    </recommendedName>
</protein>
<evidence type="ECO:0000313" key="3">
    <source>
        <dbReference type="Proteomes" id="UP000006729"/>
    </source>
</evidence>
<feature type="transmembrane region" description="Helical" evidence="1">
    <location>
        <begin position="290"/>
        <end position="311"/>
    </location>
</feature>
<evidence type="ECO:0008006" key="4">
    <source>
        <dbReference type="Google" id="ProtNLM"/>
    </source>
</evidence>
<reference evidence="2 3" key="1">
    <citation type="journal article" date="2006" name="Science">
        <title>The genome of black cottonwood, Populus trichocarpa (Torr. &amp; Gray).</title>
        <authorList>
            <person name="Tuskan G.A."/>
            <person name="Difazio S."/>
            <person name="Jansson S."/>
            <person name="Bohlmann J."/>
            <person name="Grigoriev I."/>
            <person name="Hellsten U."/>
            <person name="Putnam N."/>
            <person name="Ralph S."/>
            <person name="Rombauts S."/>
            <person name="Salamov A."/>
            <person name="Schein J."/>
            <person name="Sterck L."/>
            <person name="Aerts A."/>
            <person name="Bhalerao R.R."/>
            <person name="Bhalerao R.P."/>
            <person name="Blaudez D."/>
            <person name="Boerjan W."/>
            <person name="Brun A."/>
            <person name="Brunner A."/>
            <person name="Busov V."/>
            <person name="Campbell M."/>
            <person name="Carlson J."/>
            <person name="Chalot M."/>
            <person name="Chapman J."/>
            <person name="Chen G.L."/>
            <person name="Cooper D."/>
            <person name="Coutinho P.M."/>
            <person name="Couturier J."/>
            <person name="Covert S."/>
            <person name="Cronk Q."/>
            <person name="Cunningham R."/>
            <person name="Davis J."/>
            <person name="Degroeve S."/>
            <person name="Dejardin A."/>
            <person name="Depamphilis C."/>
            <person name="Detter J."/>
            <person name="Dirks B."/>
            <person name="Dubchak I."/>
            <person name="Duplessis S."/>
            <person name="Ehlting J."/>
            <person name="Ellis B."/>
            <person name="Gendler K."/>
            <person name="Goodstein D."/>
            <person name="Gribskov M."/>
            <person name="Grimwood J."/>
            <person name="Groover A."/>
            <person name="Gunter L."/>
            <person name="Hamberger B."/>
            <person name="Heinze B."/>
            <person name="Helariutta Y."/>
            <person name="Henrissat B."/>
            <person name="Holligan D."/>
            <person name="Holt R."/>
            <person name="Huang W."/>
            <person name="Islam-Faridi N."/>
            <person name="Jones S."/>
            <person name="Jones-Rhoades M."/>
            <person name="Jorgensen R."/>
            <person name="Joshi C."/>
            <person name="Kangasjarvi J."/>
            <person name="Karlsson J."/>
            <person name="Kelleher C."/>
            <person name="Kirkpatrick R."/>
            <person name="Kirst M."/>
            <person name="Kohler A."/>
            <person name="Kalluri U."/>
            <person name="Larimer F."/>
            <person name="Leebens-Mack J."/>
            <person name="Leple J.C."/>
            <person name="Locascio P."/>
            <person name="Lou Y."/>
            <person name="Lucas S."/>
            <person name="Martin F."/>
            <person name="Montanini B."/>
            <person name="Napoli C."/>
            <person name="Nelson D.R."/>
            <person name="Nelson C."/>
            <person name="Nieminen K."/>
            <person name="Nilsson O."/>
            <person name="Pereda V."/>
            <person name="Peter G."/>
            <person name="Philippe R."/>
            <person name="Pilate G."/>
            <person name="Poliakov A."/>
            <person name="Razumovskaya J."/>
            <person name="Richardson P."/>
            <person name="Rinaldi C."/>
            <person name="Ritland K."/>
            <person name="Rouze P."/>
            <person name="Ryaboy D."/>
            <person name="Schmutz J."/>
            <person name="Schrader J."/>
            <person name="Segerman B."/>
            <person name="Shin H."/>
            <person name="Siddiqui A."/>
            <person name="Sterky F."/>
            <person name="Terry A."/>
            <person name="Tsai C.J."/>
            <person name="Uberbacher E."/>
            <person name="Unneberg P."/>
            <person name="Vahala J."/>
            <person name="Wall K."/>
            <person name="Wessler S."/>
            <person name="Yang G."/>
            <person name="Yin T."/>
            <person name="Douglas C."/>
            <person name="Marra M."/>
            <person name="Sandberg G."/>
            <person name="Van de Peer Y."/>
            <person name="Rokhsar D."/>
        </authorList>
    </citation>
    <scope>NUCLEOTIDE SEQUENCE [LARGE SCALE GENOMIC DNA]</scope>
    <source>
        <strain evidence="3">cv. Nisqually</strain>
    </source>
</reference>